<organism evidence="1">
    <name type="scientific">marine metagenome</name>
    <dbReference type="NCBI Taxonomy" id="408172"/>
    <lineage>
        <taxon>unclassified sequences</taxon>
        <taxon>metagenomes</taxon>
        <taxon>ecological metagenomes</taxon>
    </lineage>
</organism>
<dbReference type="EMBL" id="UINC01043293">
    <property type="protein sequence ID" value="SVB47123.1"/>
    <property type="molecule type" value="Genomic_DNA"/>
</dbReference>
<evidence type="ECO:0000313" key="1">
    <source>
        <dbReference type="EMBL" id="SVB47123.1"/>
    </source>
</evidence>
<reference evidence="1" key="1">
    <citation type="submission" date="2018-05" db="EMBL/GenBank/DDBJ databases">
        <authorList>
            <person name="Lanie J.A."/>
            <person name="Ng W.-L."/>
            <person name="Kazmierczak K.M."/>
            <person name="Andrzejewski T.M."/>
            <person name="Davidsen T.M."/>
            <person name="Wayne K.J."/>
            <person name="Tettelin H."/>
            <person name="Glass J.I."/>
            <person name="Rusch D."/>
            <person name="Podicherti R."/>
            <person name="Tsui H.-C.T."/>
            <person name="Winkler M.E."/>
        </authorList>
    </citation>
    <scope>NUCLEOTIDE SEQUENCE</scope>
</reference>
<protein>
    <submittedName>
        <fullName evidence="1">Uncharacterized protein</fullName>
    </submittedName>
</protein>
<gene>
    <name evidence="1" type="ORF">METZ01_LOCUS199977</name>
</gene>
<proteinExistence type="predicted"/>
<sequence length="29" mass="3337">MKPTQPRVESLRAAPYYSPAFRETAVRIT</sequence>
<name>A0A382EAX7_9ZZZZ</name>
<accession>A0A382EAX7</accession>
<dbReference type="AlphaFoldDB" id="A0A382EAX7"/>